<dbReference type="NCBIfam" id="NF041635">
    <property type="entry name" value="STM3941_fam"/>
    <property type="match status" value="1"/>
</dbReference>
<evidence type="ECO:0000313" key="2">
    <source>
        <dbReference type="EMBL" id="QQX78081.1"/>
    </source>
</evidence>
<name>A0ABX7DV89_9FLAO</name>
<evidence type="ECO:0008006" key="4">
    <source>
        <dbReference type="Google" id="ProtNLM"/>
    </source>
</evidence>
<evidence type="ECO:0000256" key="1">
    <source>
        <dbReference type="SAM" id="Phobius"/>
    </source>
</evidence>
<dbReference type="RefSeq" id="WP_202337899.1">
    <property type="nucleotide sequence ID" value="NZ_CP068439.1"/>
</dbReference>
<keyword evidence="1" id="KW-0812">Transmembrane</keyword>
<feature type="transmembrane region" description="Helical" evidence="1">
    <location>
        <begin position="15"/>
        <end position="32"/>
    </location>
</feature>
<keyword evidence="3" id="KW-1185">Reference proteome</keyword>
<dbReference type="Proteomes" id="UP000629420">
    <property type="component" value="Chromosome"/>
</dbReference>
<gene>
    <name evidence="2" type="ORF">JK629_07435</name>
</gene>
<reference evidence="2 3" key="1">
    <citation type="submission" date="2021-01" db="EMBL/GenBank/DDBJ databases">
        <title>Aequorivita sp. strain KX20305, a bacterium isolated from the sediment collected at a cold seep field in South China Sea.</title>
        <authorList>
            <person name="Zhang H."/>
            <person name="Li C."/>
        </authorList>
    </citation>
    <scope>NUCLEOTIDE SEQUENCE [LARGE SCALE GENOMIC DNA]</scope>
    <source>
        <strain evidence="2 3">KX20305</strain>
    </source>
</reference>
<feature type="transmembrane region" description="Helical" evidence="1">
    <location>
        <begin position="38"/>
        <end position="59"/>
    </location>
</feature>
<proteinExistence type="predicted"/>
<evidence type="ECO:0000313" key="3">
    <source>
        <dbReference type="Proteomes" id="UP000629420"/>
    </source>
</evidence>
<keyword evidence="1" id="KW-0472">Membrane</keyword>
<accession>A0ABX7DV89</accession>
<protein>
    <recommendedName>
        <fullName evidence="4">PH domain-containing protein</fullName>
    </recommendedName>
</protein>
<dbReference type="EMBL" id="CP068439">
    <property type="protein sequence ID" value="QQX78081.1"/>
    <property type="molecule type" value="Genomic_DNA"/>
</dbReference>
<dbReference type="InterPro" id="IPR048136">
    <property type="entry name" value="STM3941-like"/>
</dbReference>
<sequence length="164" mass="18769">MGTVTLILNPSKAKIIILLVVCTAFVTIGFLIEPQNSFIKWGIILFFGLCICAFALTLLPRASYLKLTPEGFEICSLYQKEFTKWSDIESFGLVNIHYTTIVSITYKSSHTKHKTGKKISQFLAKSDGALPNTYGLKPKKLMALLYEWKHKYENEETYINKYRK</sequence>
<organism evidence="2 3">
    <name type="scientific">Aequorivita iocasae</name>
    <dbReference type="NCBI Taxonomy" id="2803865"/>
    <lineage>
        <taxon>Bacteria</taxon>
        <taxon>Pseudomonadati</taxon>
        <taxon>Bacteroidota</taxon>
        <taxon>Flavobacteriia</taxon>
        <taxon>Flavobacteriales</taxon>
        <taxon>Flavobacteriaceae</taxon>
        <taxon>Aequorivita</taxon>
    </lineage>
</organism>
<keyword evidence="1" id="KW-1133">Transmembrane helix</keyword>